<name>G5A584_PHYSP</name>
<feature type="non-terminal residue" evidence="2">
    <location>
        <position position="89"/>
    </location>
</feature>
<dbReference type="STRING" id="1094619.G5A584"/>
<dbReference type="EMBL" id="JH159160">
    <property type="protein sequence ID" value="EGZ09269.1"/>
    <property type="molecule type" value="Genomic_DNA"/>
</dbReference>
<sequence>TLNTAAFVALFHVLSETYRQKQKRIHIAEDNALLIRALAARTPPKSTRLRIWFNKCRQLADKVRVASWTLLPRTANASSRSLAQLATET</sequence>
<feature type="non-terminal residue" evidence="2">
    <location>
        <position position="1"/>
    </location>
</feature>
<dbReference type="GeneID" id="20650730"/>
<dbReference type="RefSeq" id="XP_009535902.1">
    <property type="nucleotide sequence ID" value="XM_009537607.1"/>
</dbReference>
<dbReference type="AlphaFoldDB" id="G5A584"/>
<dbReference type="Gene3D" id="3.30.420.10">
    <property type="entry name" value="Ribonuclease H-like superfamily/Ribonuclease H"/>
    <property type="match status" value="1"/>
</dbReference>
<evidence type="ECO:0000313" key="3">
    <source>
        <dbReference type="Proteomes" id="UP000002640"/>
    </source>
</evidence>
<evidence type="ECO:0000313" key="2">
    <source>
        <dbReference type="EMBL" id="EGZ09269.1"/>
    </source>
</evidence>
<dbReference type="Pfam" id="PF13456">
    <property type="entry name" value="RVT_3"/>
    <property type="match status" value="1"/>
</dbReference>
<dbReference type="InterPro" id="IPR002156">
    <property type="entry name" value="RNaseH_domain"/>
</dbReference>
<organism evidence="2 3">
    <name type="scientific">Phytophthora sojae (strain P6497)</name>
    <name type="common">Soybean stem and root rot agent</name>
    <name type="synonym">Phytophthora megasperma f. sp. glycines</name>
    <dbReference type="NCBI Taxonomy" id="1094619"/>
    <lineage>
        <taxon>Eukaryota</taxon>
        <taxon>Sar</taxon>
        <taxon>Stramenopiles</taxon>
        <taxon>Oomycota</taxon>
        <taxon>Peronosporomycetes</taxon>
        <taxon>Peronosporales</taxon>
        <taxon>Peronosporaceae</taxon>
        <taxon>Phytophthora</taxon>
    </lineage>
</organism>
<feature type="domain" description="RNase H type-1" evidence="1">
    <location>
        <begin position="5"/>
        <end position="85"/>
    </location>
</feature>
<evidence type="ECO:0000259" key="1">
    <source>
        <dbReference type="Pfam" id="PF13456"/>
    </source>
</evidence>
<dbReference type="InParanoid" id="G5A584"/>
<keyword evidence="3" id="KW-1185">Reference proteome</keyword>
<dbReference type="KEGG" id="psoj:PHYSODRAFT_380650"/>
<accession>G5A584</accession>
<proteinExistence type="predicted"/>
<dbReference type="GO" id="GO:0004523">
    <property type="term" value="F:RNA-DNA hybrid ribonuclease activity"/>
    <property type="evidence" value="ECO:0007669"/>
    <property type="project" value="InterPro"/>
</dbReference>
<reference evidence="2 3" key="1">
    <citation type="journal article" date="2006" name="Science">
        <title>Phytophthora genome sequences uncover evolutionary origins and mechanisms of pathogenesis.</title>
        <authorList>
            <person name="Tyler B.M."/>
            <person name="Tripathy S."/>
            <person name="Zhang X."/>
            <person name="Dehal P."/>
            <person name="Jiang R.H."/>
            <person name="Aerts A."/>
            <person name="Arredondo F.D."/>
            <person name="Baxter L."/>
            <person name="Bensasson D."/>
            <person name="Beynon J.L."/>
            <person name="Chapman J."/>
            <person name="Damasceno C.M."/>
            <person name="Dorrance A.E."/>
            <person name="Dou D."/>
            <person name="Dickerman A.W."/>
            <person name="Dubchak I.L."/>
            <person name="Garbelotto M."/>
            <person name="Gijzen M."/>
            <person name="Gordon S.G."/>
            <person name="Govers F."/>
            <person name="Grunwald N.J."/>
            <person name="Huang W."/>
            <person name="Ivors K.L."/>
            <person name="Jones R.W."/>
            <person name="Kamoun S."/>
            <person name="Krampis K."/>
            <person name="Lamour K.H."/>
            <person name="Lee M.K."/>
            <person name="McDonald W.H."/>
            <person name="Medina M."/>
            <person name="Meijer H.J."/>
            <person name="Nordberg E.K."/>
            <person name="Maclean D.J."/>
            <person name="Ospina-Giraldo M.D."/>
            <person name="Morris P.F."/>
            <person name="Phuntumart V."/>
            <person name="Putnam N.H."/>
            <person name="Rash S."/>
            <person name="Rose J.K."/>
            <person name="Sakihama Y."/>
            <person name="Salamov A.A."/>
            <person name="Savidor A."/>
            <person name="Scheuring C.F."/>
            <person name="Smith B.M."/>
            <person name="Sobral B.W."/>
            <person name="Terry A."/>
            <person name="Torto-Alalibo T.A."/>
            <person name="Win J."/>
            <person name="Xu Z."/>
            <person name="Zhang H."/>
            <person name="Grigoriev I.V."/>
            <person name="Rokhsar D.S."/>
            <person name="Boore J.L."/>
        </authorList>
    </citation>
    <scope>NUCLEOTIDE SEQUENCE [LARGE SCALE GENOMIC DNA]</scope>
    <source>
        <strain evidence="2 3">P6497</strain>
    </source>
</reference>
<gene>
    <name evidence="2" type="ORF">PHYSODRAFT_380650</name>
</gene>
<dbReference type="GO" id="GO:0003676">
    <property type="term" value="F:nucleic acid binding"/>
    <property type="evidence" value="ECO:0007669"/>
    <property type="project" value="InterPro"/>
</dbReference>
<dbReference type="Proteomes" id="UP000002640">
    <property type="component" value="Unassembled WGS sequence"/>
</dbReference>
<protein>
    <recommendedName>
        <fullName evidence="1">RNase H type-1 domain-containing protein</fullName>
    </recommendedName>
</protein>
<dbReference type="SMR" id="G5A584"/>
<dbReference type="InterPro" id="IPR036397">
    <property type="entry name" value="RNaseH_sf"/>
</dbReference>